<dbReference type="PANTHER" id="PTHR34801:SF6">
    <property type="entry name" value="SLL1620 PROTEIN"/>
    <property type="match status" value="1"/>
</dbReference>
<gene>
    <name evidence="2" type="ORF">FRACYDRAFT_261494</name>
</gene>
<evidence type="ECO:0000313" key="2">
    <source>
        <dbReference type="EMBL" id="OEU15049.1"/>
    </source>
</evidence>
<name>A0A1E7FA84_9STRA</name>
<dbReference type="Proteomes" id="UP000095751">
    <property type="component" value="Unassembled WGS sequence"/>
</dbReference>
<feature type="signal peptide" evidence="1">
    <location>
        <begin position="1"/>
        <end position="33"/>
    </location>
</feature>
<sequence length="312" mass="33633">MMNVRSSQTVGFVATTVLTLLCMLILVTKSAEGLVTKPTAPRVPLQLLPTTTPQQQQNSHQQHNVLIRTTTSKIVSFMAAATILLSPVVGGGGGVALALDNDVNVDTTPTQSEVVTTESVEVVAPTTTTTKSYSIVKCDASSKSPCISTSNVRQLDLYVPPWTFRDNFNADEIMSTLKSAIEADPLNTIVVSSQDDDNNYSNKQLLVDSKRKKDLIGSTVDRLEFIINESDHVITLKSSAPLESTTTDFGLQRKRLEQIRERSSGIFGVMGDTLNTADTKSTGERGNGPLGQLKSFYGLQSGGGFEDVLSEE</sequence>
<dbReference type="OrthoDB" id="45602at2759"/>
<organism evidence="2 3">
    <name type="scientific">Fragilariopsis cylindrus CCMP1102</name>
    <dbReference type="NCBI Taxonomy" id="635003"/>
    <lineage>
        <taxon>Eukaryota</taxon>
        <taxon>Sar</taxon>
        <taxon>Stramenopiles</taxon>
        <taxon>Ochrophyta</taxon>
        <taxon>Bacillariophyta</taxon>
        <taxon>Bacillariophyceae</taxon>
        <taxon>Bacillariophycidae</taxon>
        <taxon>Bacillariales</taxon>
        <taxon>Bacillariaceae</taxon>
        <taxon>Fragilariopsis</taxon>
    </lineage>
</organism>
<dbReference type="PANTHER" id="PTHR34801">
    <property type="entry name" value="EXPRESSED PROTEIN"/>
    <property type="match status" value="1"/>
</dbReference>
<reference evidence="2 3" key="1">
    <citation type="submission" date="2016-09" db="EMBL/GenBank/DDBJ databases">
        <title>Extensive genetic diversity and differential bi-allelic expression allows diatom success in the polar Southern Ocean.</title>
        <authorList>
            <consortium name="DOE Joint Genome Institute"/>
            <person name="Mock T."/>
            <person name="Otillar R.P."/>
            <person name="Strauss J."/>
            <person name="Dupont C."/>
            <person name="Frickenhaus S."/>
            <person name="Maumus F."/>
            <person name="Mcmullan M."/>
            <person name="Sanges R."/>
            <person name="Schmutz J."/>
            <person name="Toseland A."/>
            <person name="Valas R."/>
            <person name="Veluchamy A."/>
            <person name="Ward B.J."/>
            <person name="Allen A."/>
            <person name="Barry K."/>
            <person name="Falciatore A."/>
            <person name="Ferrante M."/>
            <person name="Fortunato A.E."/>
            <person name="Gloeckner G."/>
            <person name="Gruber A."/>
            <person name="Hipkin R."/>
            <person name="Janech M."/>
            <person name="Kroth P."/>
            <person name="Leese F."/>
            <person name="Lindquist E."/>
            <person name="Lyon B.R."/>
            <person name="Martin J."/>
            <person name="Mayer C."/>
            <person name="Parker M."/>
            <person name="Quesneville H."/>
            <person name="Raymond J."/>
            <person name="Uhlig C."/>
            <person name="Valentin K.U."/>
            <person name="Worden A.Z."/>
            <person name="Armbrust E.V."/>
            <person name="Bowler C."/>
            <person name="Green B."/>
            <person name="Moulton V."/>
            <person name="Van Oosterhout C."/>
            <person name="Grigoriev I."/>
        </authorList>
    </citation>
    <scope>NUCLEOTIDE SEQUENCE [LARGE SCALE GENOMIC DNA]</scope>
    <source>
        <strain evidence="2 3">CCMP1102</strain>
    </source>
</reference>
<protein>
    <submittedName>
        <fullName evidence="2">Uncharacterized protein</fullName>
    </submittedName>
</protein>
<dbReference type="AlphaFoldDB" id="A0A1E7FA84"/>
<keyword evidence="1" id="KW-0732">Signal</keyword>
<dbReference type="InParanoid" id="A0A1E7FA84"/>
<proteinExistence type="predicted"/>
<dbReference type="Pfam" id="PF07386">
    <property type="entry name" value="DUF1499"/>
    <property type="match status" value="1"/>
</dbReference>
<dbReference type="InterPro" id="IPR010865">
    <property type="entry name" value="DUF1499"/>
</dbReference>
<dbReference type="EMBL" id="KV784359">
    <property type="protein sequence ID" value="OEU15049.1"/>
    <property type="molecule type" value="Genomic_DNA"/>
</dbReference>
<dbReference type="KEGG" id="fcy:FRACYDRAFT_261494"/>
<evidence type="ECO:0000256" key="1">
    <source>
        <dbReference type="SAM" id="SignalP"/>
    </source>
</evidence>
<feature type="chain" id="PRO_5009192866" evidence="1">
    <location>
        <begin position="34"/>
        <end position="312"/>
    </location>
</feature>
<evidence type="ECO:0000313" key="3">
    <source>
        <dbReference type="Proteomes" id="UP000095751"/>
    </source>
</evidence>
<keyword evidence="3" id="KW-1185">Reference proteome</keyword>
<accession>A0A1E7FA84</accession>